<evidence type="ECO:0000313" key="2">
    <source>
        <dbReference type="EMBL" id="EEG77141.1"/>
    </source>
</evidence>
<gene>
    <name evidence="2" type="ORF">DealDRAFT_1894</name>
</gene>
<dbReference type="PANTHER" id="PTHR35335:SF1">
    <property type="entry name" value="UPF0716 PROTEIN FXSA"/>
    <property type="match status" value="1"/>
</dbReference>
<evidence type="ECO:0000313" key="3">
    <source>
        <dbReference type="Proteomes" id="UP000006443"/>
    </source>
</evidence>
<dbReference type="EMBL" id="ACJM01000009">
    <property type="protein sequence ID" value="EEG77141.1"/>
    <property type="molecule type" value="Genomic_DNA"/>
</dbReference>
<dbReference type="Proteomes" id="UP000006443">
    <property type="component" value="Unassembled WGS sequence"/>
</dbReference>
<dbReference type="NCBIfam" id="NF008528">
    <property type="entry name" value="PRK11463.1-2"/>
    <property type="match status" value="1"/>
</dbReference>
<keyword evidence="1" id="KW-1133">Transmembrane helix</keyword>
<dbReference type="STRING" id="555088.DealDRAFT_1894"/>
<feature type="transmembrane region" description="Helical" evidence="1">
    <location>
        <begin position="76"/>
        <end position="101"/>
    </location>
</feature>
<keyword evidence="3" id="KW-1185">Reference proteome</keyword>
<dbReference type="AlphaFoldDB" id="C0GHD5"/>
<dbReference type="Pfam" id="PF04186">
    <property type="entry name" value="FxsA"/>
    <property type="match status" value="1"/>
</dbReference>
<sequence length="130" mass="14225">MFAKLLLLFTLGPLIELYLLIELGKRVGTAPTIILVLATGFFGVFLAKAQGFLVLRRISEALRFGQLPADELLDGVLVLVGAAFLLTPGLISDTAGFLFLIPGTRKSIKAVIRRKLKKALEDGSLQIFWR</sequence>
<organism evidence="2 3">
    <name type="scientific">Dethiobacter alkaliphilus AHT 1</name>
    <dbReference type="NCBI Taxonomy" id="555088"/>
    <lineage>
        <taxon>Bacteria</taxon>
        <taxon>Bacillati</taxon>
        <taxon>Bacillota</taxon>
        <taxon>Dethiobacteria</taxon>
        <taxon>Dethiobacterales</taxon>
        <taxon>Dethiobacteraceae</taxon>
        <taxon>Dethiobacter</taxon>
    </lineage>
</organism>
<protein>
    <submittedName>
        <fullName evidence="2">FxsA cytoplasmic membrane protein</fullName>
    </submittedName>
</protein>
<reference evidence="2 3" key="1">
    <citation type="submission" date="2009-02" db="EMBL/GenBank/DDBJ databases">
        <title>Sequencing of the draft genome and assembly of Dethiobacter alkaliphilus AHT 1.</title>
        <authorList>
            <consortium name="US DOE Joint Genome Institute (JGI-PGF)"/>
            <person name="Lucas S."/>
            <person name="Copeland A."/>
            <person name="Lapidus A."/>
            <person name="Glavina del Rio T."/>
            <person name="Dalin E."/>
            <person name="Tice H."/>
            <person name="Bruce D."/>
            <person name="Goodwin L."/>
            <person name="Pitluck S."/>
            <person name="Larimer F."/>
            <person name="Land M.L."/>
            <person name="Hauser L."/>
            <person name="Muyzer G."/>
        </authorList>
    </citation>
    <scope>NUCLEOTIDE SEQUENCE [LARGE SCALE GENOMIC DNA]</scope>
    <source>
        <strain evidence="2 3">AHT 1</strain>
    </source>
</reference>
<keyword evidence="1" id="KW-0812">Transmembrane</keyword>
<keyword evidence="1" id="KW-0472">Membrane</keyword>
<comment type="caution">
    <text evidence="2">The sequence shown here is derived from an EMBL/GenBank/DDBJ whole genome shotgun (WGS) entry which is preliminary data.</text>
</comment>
<accession>C0GHD5</accession>
<dbReference type="RefSeq" id="WP_008516893.1">
    <property type="nucleotide sequence ID" value="NZ_ACJM01000009.1"/>
</dbReference>
<proteinExistence type="predicted"/>
<dbReference type="InterPro" id="IPR007313">
    <property type="entry name" value="FxsA"/>
</dbReference>
<dbReference type="GO" id="GO:0016020">
    <property type="term" value="C:membrane"/>
    <property type="evidence" value="ECO:0007669"/>
    <property type="project" value="InterPro"/>
</dbReference>
<dbReference type="PANTHER" id="PTHR35335">
    <property type="entry name" value="UPF0716 PROTEIN FXSA"/>
    <property type="match status" value="1"/>
</dbReference>
<name>C0GHD5_DETAL</name>
<feature type="transmembrane region" description="Helical" evidence="1">
    <location>
        <begin position="33"/>
        <end position="55"/>
    </location>
</feature>
<evidence type="ECO:0000256" key="1">
    <source>
        <dbReference type="SAM" id="Phobius"/>
    </source>
</evidence>
<dbReference type="eggNOG" id="COG3030">
    <property type="taxonomic scope" value="Bacteria"/>
</dbReference>